<dbReference type="OrthoDB" id="5575at2759"/>
<dbReference type="Gene3D" id="1.10.3380.10">
    <property type="entry name" value="Sec63 N-terminal domain-like domain"/>
    <property type="match status" value="1"/>
</dbReference>
<feature type="domain" description="Helicase C-terminal" evidence="7">
    <location>
        <begin position="534"/>
        <end position="737"/>
    </location>
</feature>
<evidence type="ECO:0008006" key="10">
    <source>
        <dbReference type="Google" id="ProtNLM"/>
    </source>
</evidence>
<dbReference type="InterPro" id="IPR050474">
    <property type="entry name" value="Hel308_SKI2-like"/>
</dbReference>
<keyword evidence="1" id="KW-0547">Nucleotide-binding</keyword>
<feature type="domain" description="Helicase ATP-binding" evidence="6">
    <location>
        <begin position="1173"/>
        <end position="1341"/>
    </location>
</feature>
<dbReference type="SMART" id="SM00487">
    <property type="entry name" value="DEXDc"/>
    <property type="match status" value="2"/>
</dbReference>
<evidence type="ECO:0000256" key="4">
    <source>
        <dbReference type="ARBA" id="ARBA00022840"/>
    </source>
</evidence>
<dbReference type="Proteomes" id="UP000310189">
    <property type="component" value="Unassembled WGS sequence"/>
</dbReference>
<evidence type="ECO:0000313" key="9">
    <source>
        <dbReference type="Proteomes" id="UP000310189"/>
    </source>
</evidence>
<dbReference type="SMART" id="SM00490">
    <property type="entry name" value="HELICc"/>
    <property type="match status" value="1"/>
</dbReference>
<feature type="region of interest" description="Disordered" evidence="5">
    <location>
        <begin position="157"/>
        <end position="219"/>
    </location>
</feature>
<gene>
    <name evidence="8" type="ORF">E3P99_00539</name>
</gene>
<proteinExistence type="predicted"/>
<dbReference type="Pfam" id="PF23445">
    <property type="entry name" value="WHD_SNRNP200"/>
    <property type="match status" value="1"/>
</dbReference>
<dbReference type="InterPro" id="IPR036388">
    <property type="entry name" value="WH-like_DNA-bd_sf"/>
</dbReference>
<dbReference type="InterPro" id="IPR035892">
    <property type="entry name" value="C2_domain_sf"/>
</dbReference>
<dbReference type="InterPro" id="IPR036390">
    <property type="entry name" value="WH_DNA-bd_sf"/>
</dbReference>
<dbReference type="SUPFAM" id="SSF158702">
    <property type="entry name" value="Sec63 N-terminal domain-like"/>
    <property type="match status" value="1"/>
</dbReference>
<dbReference type="InterPro" id="IPR001650">
    <property type="entry name" value="Helicase_C-like"/>
</dbReference>
<evidence type="ECO:0000256" key="3">
    <source>
        <dbReference type="ARBA" id="ARBA00022806"/>
    </source>
</evidence>
<dbReference type="Pfam" id="PF00271">
    <property type="entry name" value="Helicase_C"/>
    <property type="match status" value="1"/>
</dbReference>
<reference evidence="8 9" key="1">
    <citation type="submission" date="2019-03" db="EMBL/GenBank/DDBJ databases">
        <title>Sequencing 23 genomes of Wallemia ichthyophaga.</title>
        <authorList>
            <person name="Gostincar C."/>
        </authorList>
    </citation>
    <scope>NUCLEOTIDE SEQUENCE [LARGE SCALE GENOMIC DNA]</scope>
    <source>
        <strain evidence="8 9">EXF-5753</strain>
    </source>
</reference>
<keyword evidence="9" id="KW-1185">Reference proteome</keyword>
<dbReference type="FunFam" id="3.40.50.300:FF:000062">
    <property type="entry name" value="U5 small nuclear ribonucleoprotein helicase"/>
    <property type="match status" value="1"/>
</dbReference>
<dbReference type="FunFam" id="1.10.3380.10:FF:000001">
    <property type="entry name" value="U5 small nuclear ribonucleoprotein helicase"/>
    <property type="match status" value="1"/>
</dbReference>
<dbReference type="PANTHER" id="PTHR47961:SF13">
    <property type="entry name" value="ACTIVATING SIGNAL COINTEGRATOR 1 COMPLEX SUBUNIT 3"/>
    <property type="match status" value="1"/>
</dbReference>
<feature type="compositionally biased region" description="Basic and acidic residues" evidence="5">
    <location>
        <begin position="189"/>
        <end position="201"/>
    </location>
</feature>
<evidence type="ECO:0000256" key="2">
    <source>
        <dbReference type="ARBA" id="ARBA00022801"/>
    </source>
</evidence>
<keyword evidence="2" id="KW-0378">Hydrolase</keyword>
<dbReference type="GO" id="GO:0005524">
    <property type="term" value="F:ATP binding"/>
    <property type="evidence" value="ECO:0007669"/>
    <property type="project" value="UniProtKB-KW"/>
</dbReference>
<evidence type="ECO:0000259" key="6">
    <source>
        <dbReference type="PROSITE" id="PS51192"/>
    </source>
</evidence>
<dbReference type="PROSITE" id="PS51194">
    <property type="entry name" value="HELICASE_CTER"/>
    <property type="match status" value="1"/>
</dbReference>
<dbReference type="FunFam" id="1.10.10.10:FF:000024">
    <property type="entry name" value="U5 small nuclear ribonucleoprotein helicase"/>
    <property type="match status" value="1"/>
</dbReference>
<dbReference type="FunFam" id="3.40.50.300:FF:000102">
    <property type="entry name" value="RNA helicase, activating signal cointegrator 1"/>
    <property type="match status" value="1"/>
</dbReference>
<dbReference type="InterPro" id="IPR027417">
    <property type="entry name" value="P-loop_NTPase"/>
</dbReference>
<dbReference type="InterPro" id="IPR014001">
    <property type="entry name" value="Helicase_ATP-bd"/>
</dbReference>
<dbReference type="Gene3D" id="1.10.10.10">
    <property type="entry name" value="Winged helix-like DNA-binding domain superfamily/Winged helix DNA-binding domain"/>
    <property type="match status" value="2"/>
</dbReference>
<organism evidence="8 9">
    <name type="scientific">Wallemia hederae</name>
    <dbReference type="NCBI Taxonomy" id="1540922"/>
    <lineage>
        <taxon>Eukaryota</taxon>
        <taxon>Fungi</taxon>
        <taxon>Dikarya</taxon>
        <taxon>Basidiomycota</taxon>
        <taxon>Wallemiomycotina</taxon>
        <taxon>Wallemiomycetes</taxon>
        <taxon>Wallemiales</taxon>
        <taxon>Wallemiaceae</taxon>
        <taxon>Wallemia</taxon>
    </lineage>
</organism>
<evidence type="ECO:0000259" key="7">
    <source>
        <dbReference type="PROSITE" id="PS51194"/>
    </source>
</evidence>
<dbReference type="GO" id="GO:0004386">
    <property type="term" value="F:helicase activity"/>
    <property type="evidence" value="ECO:0007669"/>
    <property type="project" value="UniProtKB-KW"/>
</dbReference>
<dbReference type="SUPFAM" id="SSF46785">
    <property type="entry name" value="Winged helix' DNA-binding domain"/>
    <property type="match status" value="1"/>
</dbReference>
<dbReference type="Pfam" id="PF00270">
    <property type="entry name" value="DEAD"/>
    <property type="match status" value="2"/>
</dbReference>
<feature type="compositionally biased region" description="Basic and acidic residues" evidence="5">
    <location>
        <begin position="161"/>
        <end position="176"/>
    </location>
</feature>
<keyword evidence="3" id="KW-0347">Helicase</keyword>
<dbReference type="SMART" id="SM00973">
    <property type="entry name" value="Sec63"/>
    <property type="match status" value="1"/>
</dbReference>
<feature type="domain" description="Helicase ATP-binding" evidence="6">
    <location>
        <begin position="305"/>
        <end position="503"/>
    </location>
</feature>
<evidence type="ECO:0000256" key="1">
    <source>
        <dbReference type="ARBA" id="ARBA00022741"/>
    </source>
</evidence>
<protein>
    <recommendedName>
        <fullName evidence="10">Sec63-domain-containing protein</fullName>
    </recommendedName>
</protein>
<dbReference type="Gene3D" id="3.40.50.300">
    <property type="entry name" value="P-loop containing nucleotide triphosphate hydrolases"/>
    <property type="match status" value="4"/>
</dbReference>
<dbReference type="SUPFAM" id="SSF52540">
    <property type="entry name" value="P-loop containing nucleoside triphosphate hydrolases"/>
    <property type="match status" value="4"/>
</dbReference>
<dbReference type="InterPro" id="IPR004179">
    <property type="entry name" value="Sec63-dom"/>
</dbReference>
<comment type="caution">
    <text evidence="8">The sequence shown here is derived from an EMBL/GenBank/DDBJ whole genome shotgun (WGS) entry which is preliminary data.</text>
</comment>
<dbReference type="GO" id="GO:0003676">
    <property type="term" value="F:nucleic acid binding"/>
    <property type="evidence" value="ECO:0007669"/>
    <property type="project" value="InterPro"/>
</dbReference>
<keyword evidence="4" id="KW-0067">ATP-binding</keyword>
<evidence type="ECO:0000313" key="8">
    <source>
        <dbReference type="EMBL" id="TIA92693.1"/>
    </source>
</evidence>
<dbReference type="PANTHER" id="PTHR47961">
    <property type="entry name" value="DNA POLYMERASE THETA, PUTATIVE (AFU_ORTHOLOGUE AFUA_1G05260)-RELATED"/>
    <property type="match status" value="1"/>
</dbReference>
<dbReference type="InterPro" id="IPR011545">
    <property type="entry name" value="DEAD/DEAH_box_helicase_dom"/>
</dbReference>
<dbReference type="CDD" id="cd18020">
    <property type="entry name" value="DEXHc_ASCC3_1"/>
    <property type="match status" value="1"/>
</dbReference>
<dbReference type="PROSITE" id="PS51192">
    <property type="entry name" value="HELICASE_ATP_BIND_1"/>
    <property type="match status" value="2"/>
</dbReference>
<sequence length="1637" mass="181401">MADDLESFIDRLTGAVALQEHSLPSLVTEDALVTDKLQAQPSIDADSTPAVAKLFNDRKAAQSVQASTVEEGPSGVSATTDALSSLLNFINVTFGDAEMHDKIISEVSSLLNSPRSTDDISSALVDTLGFDALDLISEVLSSRADVGQGLTQVVTSNARNAEQHARSNKREKARADDDLEEAYLAISPEDARRRREEERQSNSKRPLFSNEGGTKAVEEPNYPHVYKNQANGGNILSAMGSRYLLPLGTTKDHFDNYDEITIPPSKPVPPKLHERIVEIGEMDALCQRSFKGYEKLNRVQSVVYPTAYTTNENMLVCAPTGAGKTDVAMLTILRVISQFADENKLSHGPGKGKGSASFGVRLDDFKIVYVAPMKALAAEITAKLGKRLSWLDVKVRELTGDMQLTKAEVNATQIIVTTPEKWDVVTRKPTGEGDLASKVKLLIIDEVHLLNEDRGAVIETIVARTLRQVEATQSLIRIVGLSATLPNYVDVADFLRVSRYKGLFYFDGSFRPIPLEQHFVGVKGKPGSSQSKKNLDQAAYEKAVDLTEQGHSVMVFVHARKETVKTAEMLIEYAKKDNQLEAFDCSEHPRFHIYKRDMAQSRNRELKQLFEKGIGIHHAGMLRSDRNLVERMFEDGALKVLCCTSTLAWGVNLPAHAVIIKGTQVYDSNKGAFSDLSILDVLQIFGRSGRPGYSTSGVAWLCTSYEKLDDYIQAILSSHPIESKFHTGIVDALNAEISLGSVANVSEAVQWLSFTYMFVRMRKNPLMYGMDHDEPLNDPLLGNKRNMLILSAARQLALAKMIKFDENQMHFESDDLGRIASRFYICHETINIYNKELTPTMSEADIMGVLCQSVEFDQIQMRDSEVPELKHLMNDICPCQVKGGTDTSQGKCNILLQAYISRAYIDDFALVSDSNYVAQNGARLIRALLEIGFSYKWAVTTSALISMSKALEQRLWPYEHPMKQQFGLRNEVIYNITRWADETTIQELAELSPADLGSLIHLNEAHGSALHRVVKSFPTLSLSVNLKPLSHEVLKLQIIAKPNFTWNDKISGTLENFFLIAESEDELDILQWSNVQIRPSTEEVNVDFILRIDNDKKPKGITLRSASERWLGSEDLVAVSFEDLVMPAPPNPPTELIDLPFLPVSTLGNLKLEQGMNSLGIRSFNTIQTQCFEPFYGYADDILLCAPVYTGKSTLSQLAIWRAFTLQRNTRALVISPSAALGRETAHTLSTKFAKAMSVSVVNLHASAEQRASQLKQDRVIYVASAEVLYEVVRHGQMNDLLRGLSTVVADDLHLMTSSYEVALTELKRKATDTRLIGISASLDDMEDLREWLGIDSALTYKFAPHHRPLPITTTIQSHAVVPTSAFMKVVVKPSYSLIKASSKGTILFVPSRTQCRSVASDLITLSATDSDYIGLATEDSMALEPYLDRLSDQSLAGFLVNGIGLYYTGLPIEDLAFTLELYLTGVLRALIAPRDMCWSLPVRASTVCILNTQYLSTKSVPRGEPQSAQRELKEYSIAEVAHMQAFASADGEGDSEIVRQCVLMAHESGNKELYSHFLTSGLPLESRLLDEGELLEHFKSYIAAGESCGADDIAAFLQDTFLYRRLASNPTYYGQVGGDKRDEAITKLSYKIVKAL</sequence>
<dbReference type="CDD" id="cd18795">
    <property type="entry name" value="SF2_C_Ski2"/>
    <property type="match status" value="1"/>
</dbReference>
<dbReference type="Gene3D" id="2.60.40.150">
    <property type="entry name" value="C2 domain"/>
    <property type="match status" value="1"/>
</dbReference>
<accession>A0A4V4LU38</accession>
<dbReference type="SUPFAM" id="SSF81296">
    <property type="entry name" value="E set domains"/>
    <property type="match status" value="1"/>
</dbReference>
<dbReference type="Pfam" id="PF02889">
    <property type="entry name" value="Sec63"/>
    <property type="match status" value="1"/>
</dbReference>
<dbReference type="EMBL" id="SPNW01000005">
    <property type="protein sequence ID" value="TIA92693.1"/>
    <property type="molecule type" value="Genomic_DNA"/>
</dbReference>
<dbReference type="InterPro" id="IPR057842">
    <property type="entry name" value="WH_MER3"/>
</dbReference>
<dbReference type="GO" id="GO:0016787">
    <property type="term" value="F:hydrolase activity"/>
    <property type="evidence" value="ECO:0007669"/>
    <property type="project" value="UniProtKB-KW"/>
</dbReference>
<evidence type="ECO:0000256" key="5">
    <source>
        <dbReference type="SAM" id="MobiDB-lite"/>
    </source>
</evidence>
<name>A0A4V4LU38_9BASI</name>
<dbReference type="InterPro" id="IPR014756">
    <property type="entry name" value="Ig_E-set"/>
</dbReference>